<reference evidence="2" key="2">
    <citation type="submission" date="2020-05" db="UniProtKB">
        <authorList>
            <consortium name="EnsemblMetazoa"/>
        </authorList>
    </citation>
    <scope>IDENTIFICATION</scope>
    <source>
        <strain evidence="2">wikel</strain>
    </source>
</reference>
<dbReference type="VEuPathDB" id="VectorBase:ISCI014949"/>
<evidence type="ECO:0000259" key="1">
    <source>
        <dbReference type="Pfam" id="PF00501"/>
    </source>
</evidence>
<reference evidence="3" key="1">
    <citation type="submission" date="2008-03" db="EMBL/GenBank/DDBJ databases">
        <title>Annotation of Ixodes scapularis.</title>
        <authorList>
            <consortium name="Ixodes scapularis Genome Project Consortium"/>
            <person name="Caler E."/>
            <person name="Hannick L.I."/>
            <person name="Bidwell S."/>
            <person name="Joardar V."/>
            <person name="Thiagarajan M."/>
            <person name="Amedeo P."/>
            <person name="Galinsky K.J."/>
            <person name="Schobel S."/>
            <person name="Inman J."/>
            <person name="Hostetler J."/>
            <person name="Miller J."/>
            <person name="Hammond M."/>
            <person name="Megy K."/>
            <person name="Lawson D."/>
            <person name="Kodira C."/>
            <person name="Sutton G."/>
            <person name="Meyer J."/>
            <person name="Hill C.A."/>
            <person name="Birren B."/>
            <person name="Nene V."/>
            <person name="Collins F."/>
            <person name="Alarcon-Chaidez F."/>
            <person name="Wikel S."/>
            <person name="Strausberg R."/>
        </authorList>
    </citation>
    <scope>NUCLEOTIDE SEQUENCE [LARGE SCALE GENOMIC DNA]</scope>
    <source>
        <strain evidence="3">Wikel</strain>
    </source>
</reference>
<evidence type="ECO:0000313" key="2">
    <source>
        <dbReference type="EnsemblMetazoa" id="ISCW014949-PA"/>
    </source>
</evidence>
<keyword evidence="3" id="KW-1185">Reference proteome</keyword>
<dbReference type="EnsemblMetazoa" id="ISCW014949-RA">
    <property type="protein sequence ID" value="ISCW014949-PA"/>
    <property type="gene ID" value="ISCW014949"/>
</dbReference>
<dbReference type="AlphaFoldDB" id="A0A1S4LJC0"/>
<dbReference type="Gene3D" id="3.40.50.980">
    <property type="match status" value="1"/>
</dbReference>
<sequence>ENEVTYLEMLKMLRKYGAGFQSHGIKPGDKVLVHVDDSVETFIAMYGIVFAGGVVIPS</sequence>
<evidence type="ECO:0000313" key="3">
    <source>
        <dbReference type="Proteomes" id="UP000001555"/>
    </source>
</evidence>
<proteinExistence type="predicted"/>
<dbReference type="Pfam" id="PF00501">
    <property type="entry name" value="AMP-binding"/>
    <property type="match status" value="1"/>
</dbReference>
<dbReference type="SUPFAM" id="SSF56801">
    <property type="entry name" value="Acetyl-CoA synthetase-like"/>
    <property type="match status" value="1"/>
</dbReference>
<dbReference type="EMBL" id="ABJB010025916">
    <property type="status" value="NOT_ANNOTATED_CDS"/>
    <property type="molecule type" value="Genomic_DNA"/>
</dbReference>
<dbReference type="InterPro" id="IPR000873">
    <property type="entry name" value="AMP-dep_synth/lig_dom"/>
</dbReference>
<feature type="domain" description="AMP-dependent synthetase/ligase" evidence="1">
    <location>
        <begin position="2"/>
        <end position="57"/>
    </location>
</feature>
<dbReference type="InParanoid" id="A0A1S4LJC0"/>
<organism evidence="2 3">
    <name type="scientific">Ixodes scapularis</name>
    <name type="common">Black-legged tick</name>
    <name type="synonym">Deer tick</name>
    <dbReference type="NCBI Taxonomy" id="6945"/>
    <lineage>
        <taxon>Eukaryota</taxon>
        <taxon>Metazoa</taxon>
        <taxon>Ecdysozoa</taxon>
        <taxon>Arthropoda</taxon>
        <taxon>Chelicerata</taxon>
        <taxon>Arachnida</taxon>
        <taxon>Acari</taxon>
        <taxon>Parasitiformes</taxon>
        <taxon>Ixodida</taxon>
        <taxon>Ixodoidea</taxon>
        <taxon>Ixodidae</taxon>
        <taxon>Ixodinae</taxon>
        <taxon>Ixodes</taxon>
    </lineage>
</organism>
<accession>A0A1S4LJC0</accession>
<dbReference type="FunFam" id="3.40.50.980:FF:000046">
    <property type="entry name" value="AMP dependent CoA ligase, putative"/>
    <property type="match status" value="1"/>
</dbReference>
<dbReference type="Proteomes" id="UP000001555">
    <property type="component" value="Unassembled WGS sequence"/>
</dbReference>
<name>A0A1S4LJC0_IXOSC</name>
<dbReference type="VEuPathDB" id="VectorBase:ISCW014949"/>
<protein>
    <recommendedName>
        <fullName evidence="1">AMP-dependent synthetase/ligase domain-containing protein</fullName>
    </recommendedName>
</protein>